<dbReference type="EMBL" id="JAQQWE010000002">
    <property type="protein sequence ID" value="KAK7961824.1"/>
    <property type="molecule type" value="Genomic_DNA"/>
</dbReference>
<dbReference type="Proteomes" id="UP001391051">
    <property type="component" value="Unassembled WGS sequence"/>
</dbReference>
<name>A0ABR1QPF3_9PEZI</name>
<evidence type="ECO:0000313" key="1">
    <source>
        <dbReference type="EMBL" id="KAK7961824.1"/>
    </source>
</evidence>
<evidence type="ECO:0000313" key="2">
    <source>
        <dbReference type="Proteomes" id="UP001391051"/>
    </source>
</evidence>
<dbReference type="RefSeq" id="XP_066703935.1">
    <property type="nucleotide sequence ID" value="XM_066838871.1"/>
</dbReference>
<protein>
    <submittedName>
        <fullName evidence="1">Uncharacterized protein</fullName>
    </submittedName>
</protein>
<reference evidence="1 2" key="1">
    <citation type="submission" date="2023-01" db="EMBL/GenBank/DDBJ databases">
        <title>Analysis of 21 Apiospora genomes using comparative genomics revels a genus with tremendous synthesis potential of carbohydrate active enzymes and secondary metabolites.</title>
        <authorList>
            <person name="Sorensen T."/>
        </authorList>
    </citation>
    <scope>NUCLEOTIDE SEQUENCE [LARGE SCALE GENOMIC DNA]</scope>
    <source>
        <strain evidence="1 2">CBS 24483</strain>
    </source>
</reference>
<gene>
    <name evidence="1" type="ORF">PG986_002649</name>
</gene>
<keyword evidence="2" id="KW-1185">Reference proteome</keyword>
<sequence length="94" mass="9797">MVATARVLVSTGLYSFWLRFGVPAATLETRGNRTADGSFRDAAAAVRVGTRAEHTLAPPPTDAAAATPLNRVARRLRKARAGAPDPENGAVVGN</sequence>
<dbReference type="GeneID" id="92071933"/>
<organism evidence="1 2">
    <name type="scientific">Apiospora aurea</name>
    <dbReference type="NCBI Taxonomy" id="335848"/>
    <lineage>
        <taxon>Eukaryota</taxon>
        <taxon>Fungi</taxon>
        <taxon>Dikarya</taxon>
        <taxon>Ascomycota</taxon>
        <taxon>Pezizomycotina</taxon>
        <taxon>Sordariomycetes</taxon>
        <taxon>Xylariomycetidae</taxon>
        <taxon>Amphisphaeriales</taxon>
        <taxon>Apiosporaceae</taxon>
        <taxon>Apiospora</taxon>
    </lineage>
</organism>
<proteinExistence type="predicted"/>
<accession>A0ABR1QPF3</accession>
<comment type="caution">
    <text evidence="1">The sequence shown here is derived from an EMBL/GenBank/DDBJ whole genome shotgun (WGS) entry which is preliminary data.</text>
</comment>